<dbReference type="eggNOG" id="COG4942">
    <property type="taxonomic scope" value="Bacteria"/>
</dbReference>
<dbReference type="RefSeq" id="WP_022381246.1">
    <property type="nucleotide sequence ID" value="NZ_BTHH01000006.1"/>
</dbReference>
<feature type="signal peptide" evidence="3">
    <location>
        <begin position="1"/>
        <end position="33"/>
    </location>
</feature>
<evidence type="ECO:0000259" key="4">
    <source>
        <dbReference type="Pfam" id="PF01551"/>
    </source>
</evidence>
<keyword evidence="1" id="KW-0677">Repeat</keyword>
<feature type="repeat" description="Cell wall-binding" evidence="2">
    <location>
        <begin position="248"/>
        <end position="267"/>
    </location>
</feature>
<dbReference type="Pfam" id="PF19127">
    <property type="entry name" value="Choline_bind_3"/>
    <property type="match status" value="5"/>
</dbReference>
<dbReference type="InterPro" id="IPR016047">
    <property type="entry name" value="M23ase_b-sheet_dom"/>
</dbReference>
<evidence type="ECO:0000256" key="3">
    <source>
        <dbReference type="SAM" id="SignalP"/>
    </source>
</evidence>
<evidence type="ECO:0000313" key="6">
    <source>
        <dbReference type="Proteomes" id="UP000095431"/>
    </source>
</evidence>
<protein>
    <submittedName>
        <fullName evidence="5">Toxin A</fullName>
    </submittedName>
</protein>
<dbReference type="InterPro" id="IPR018337">
    <property type="entry name" value="Cell_wall/Cho-bd_repeat"/>
</dbReference>
<dbReference type="AlphaFoldDB" id="A0A173WXB2"/>
<evidence type="ECO:0000313" key="5">
    <source>
        <dbReference type="EMBL" id="CUN44133.1"/>
    </source>
</evidence>
<feature type="chain" id="PRO_5038859102" evidence="3">
    <location>
        <begin position="34"/>
        <end position="517"/>
    </location>
</feature>
<dbReference type="SUPFAM" id="SSF51261">
    <property type="entry name" value="Duplicated hybrid motif"/>
    <property type="match status" value="1"/>
</dbReference>
<feature type="domain" description="M23ase beta-sheet core" evidence="4">
    <location>
        <begin position="409"/>
        <end position="509"/>
    </location>
</feature>
<dbReference type="CDD" id="cd12797">
    <property type="entry name" value="M23_peptidase"/>
    <property type="match status" value="1"/>
</dbReference>
<dbReference type="PANTHER" id="PTHR21666">
    <property type="entry name" value="PEPTIDASE-RELATED"/>
    <property type="match status" value="1"/>
</dbReference>
<proteinExistence type="predicted"/>
<dbReference type="PROSITE" id="PS51170">
    <property type="entry name" value="CW"/>
    <property type="match status" value="2"/>
</dbReference>
<dbReference type="eggNOG" id="COG5263">
    <property type="taxonomic scope" value="Bacteria"/>
</dbReference>
<evidence type="ECO:0000256" key="2">
    <source>
        <dbReference type="PROSITE-ProRule" id="PRU00591"/>
    </source>
</evidence>
<dbReference type="EMBL" id="CYZN01000001">
    <property type="protein sequence ID" value="CUN44133.1"/>
    <property type="molecule type" value="Genomic_DNA"/>
</dbReference>
<dbReference type="Pfam" id="PF01551">
    <property type="entry name" value="Peptidase_M23"/>
    <property type="match status" value="1"/>
</dbReference>
<evidence type="ECO:0000256" key="1">
    <source>
        <dbReference type="ARBA" id="ARBA00022737"/>
    </source>
</evidence>
<dbReference type="GO" id="GO:0004222">
    <property type="term" value="F:metalloendopeptidase activity"/>
    <property type="evidence" value="ECO:0007669"/>
    <property type="project" value="TreeGrafter"/>
</dbReference>
<feature type="repeat" description="Cell wall-binding" evidence="2">
    <location>
        <begin position="40"/>
        <end position="59"/>
    </location>
</feature>
<dbReference type="SUPFAM" id="SSF69360">
    <property type="entry name" value="Cell wall binding repeat"/>
    <property type="match status" value="2"/>
</dbReference>
<sequence length="517" mass="57645">MKKKKLYLTAFLLVLALALQGGIFSGFSVPVQAAATSKKQTGFVKKNGSWYYYDKNGKKATGWYKSAAGNQYYFGKTGAAKAGILTISGKKYCFNEKGKMLTTWQTVNGKTYFFDEKKGYMHTGWVTTAAGNKYYFWNDGVIRSGFHKVNNVYYCFNEKGKMYKNCFRKSGNSTYYLQANGTMAKGRLKVKGSWYSFNRNTGQLVRSGWYKETDGSYYYAASNGKLVKGFYKPDSYYRYFRKSDCKLVTGWQTINGHKYYFKKTNGIRYDDIILKSSSGKRYYFESDGKLASSKWITKKSAHYYAKSDGVLASGWLTVDGKKYYMNPSTCERESGWVTVDGEKYYLSSSTGALVTNQWIDDNHYVGEDGSLIPDYQNGVSFRWPLSSGYSYISSYFGNRESPGGIGSTNHKGIDIPAPTGTPIYAAASGTIVAMLSPASSGGAGYYTKINHDGKGLITEYMHQSKFNPNLSVGDKVKKGDIIGYVGSTGNSTGPHLHFGVMVNGVNQNPLNYVKRPS</sequence>
<dbReference type="Gene3D" id="2.10.270.10">
    <property type="entry name" value="Cholin Binding"/>
    <property type="match status" value="5"/>
</dbReference>
<dbReference type="InterPro" id="IPR011055">
    <property type="entry name" value="Dup_hybrid_motif"/>
</dbReference>
<name>A0A173WXB2_9FIRM</name>
<accession>A0A173WXB2</accession>
<dbReference type="Gene3D" id="2.70.70.10">
    <property type="entry name" value="Glucose Permease (Domain IIA)"/>
    <property type="match status" value="1"/>
</dbReference>
<organism evidence="5 6">
    <name type="scientific">Blautia wexlerae</name>
    <dbReference type="NCBI Taxonomy" id="418240"/>
    <lineage>
        <taxon>Bacteria</taxon>
        <taxon>Bacillati</taxon>
        <taxon>Bacillota</taxon>
        <taxon>Clostridia</taxon>
        <taxon>Lachnospirales</taxon>
        <taxon>Lachnospiraceae</taxon>
        <taxon>Blautia</taxon>
    </lineage>
</organism>
<dbReference type="PANTHER" id="PTHR21666:SF287">
    <property type="entry name" value="CYTOPLASMIC MEMBRANE PROTEIN"/>
    <property type="match status" value="1"/>
</dbReference>
<dbReference type="InterPro" id="IPR050570">
    <property type="entry name" value="Cell_wall_metabolism_enzyme"/>
</dbReference>
<gene>
    <name evidence="5" type="primary">toxA_1</name>
    <name evidence="5" type="ORF">ERS852478_00115</name>
</gene>
<dbReference type="Proteomes" id="UP000095431">
    <property type="component" value="Unassembled WGS sequence"/>
</dbReference>
<reference evidence="5 6" key="1">
    <citation type="submission" date="2015-09" db="EMBL/GenBank/DDBJ databases">
        <authorList>
            <consortium name="Pathogen Informatics"/>
        </authorList>
    </citation>
    <scope>NUCLEOTIDE SEQUENCE [LARGE SCALE GENOMIC DNA]</scope>
    <source>
        <strain evidence="5 6">2789STDY5834863</strain>
    </source>
</reference>
<keyword evidence="3" id="KW-0732">Signal</keyword>